<dbReference type="InterPro" id="IPR043993">
    <property type="entry name" value="T4SS_pilin"/>
</dbReference>
<proteinExistence type="predicted"/>
<evidence type="ECO:0000256" key="1">
    <source>
        <dbReference type="SAM" id="Phobius"/>
    </source>
</evidence>
<protein>
    <submittedName>
        <fullName evidence="2">Uncharacterized protein</fullName>
    </submittedName>
</protein>
<reference evidence="2 3" key="1">
    <citation type="journal article" date="2016" name="Nat. Commun.">
        <title>Thousands of microbial genomes shed light on interconnected biogeochemical processes in an aquifer system.</title>
        <authorList>
            <person name="Anantharaman K."/>
            <person name="Brown C.T."/>
            <person name="Hug L.A."/>
            <person name="Sharon I."/>
            <person name="Castelle C.J."/>
            <person name="Probst A.J."/>
            <person name="Thomas B.C."/>
            <person name="Singh A."/>
            <person name="Wilkins M.J."/>
            <person name="Karaoz U."/>
            <person name="Brodie E.L."/>
            <person name="Williams K.H."/>
            <person name="Hubbard S.S."/>
            <person name="Banfield J.F."/>
        </authorList>
    </citation>
    <scope>NUCLEOTIDE SEQUENCE [LARGE SCALE GENOMIC DNA]</scope>
</reference>
<accession>A0A1G1VUJ8</accession>
<dbReference type="AlphaFoldDB" id="A0A1G1VUJ8"/>
<dbReference type="Pfam" id="PF18895">
    <property type="entry name" value="T4SS_pilin"/>
    <property type="match status" value="1"/>
</dbReference>
<sequence>MLNLFGVAFAAPSGAITVTRPVGFQITDVGSLIAGAIGAAFLVSGIIVFGFLVWGGIQWITSGGDKANVEAARNRISSALVGMAIIAAAYAVIRLVEFFFGITVLEGITLPTGY</sequence>
<organism evidence="2 3">
    <name type="scientific">Candidatus Chisholmbacteria bacterium RIFCSPHIGHO2_01_FULL_52_32</name>
    <dbReference type="NCBI Taxonomy" id="1797591"/>
    <lineage>
        <taxon>Bacteria</taxon>
        <taxon>Candidatus Chisholmiibacteriota</taxon>
    </lineage>
</organism>
<gene>
    <name evidence="2" type="ORF">A2786_05960</name>
</gene>
<keyword evidence="1" id="KW-0472">Membrane</keyword>
<feature type="transmembrane region" description="Helical" evidence="1">
    <location>
        <begin position="76"/>
        <end position="96"/>
    </location>
</feature>
<comment type="caution">
    <text evidence="2">The sequence shown here is derived from an EMBL/GenBank/DDBJ whole genome shotgun (WGS) entry which is preliminary data.</text>
</comment>
<evidence type="ECO:0000313" key="2">
    <source>
        <dbReference type="EMBL" id="OGY19052.1"/>
    </source>
</evidence>
<dbReference type="Proteomes" id="UP000179233">
    <property type="component" value="Unassembled WGS sequence"/>
</dbReference>
<name>A0A1G1VUJ8_9BACT</name>
<feature type="transmembrane region" description="Helical" evidence="1">
    <location>
        <begin position="31"/>
        <end position="55"/>
    </location>
</feature>
<keyword evidence="1" id="KW-1133">Transmembrane helix</keyword>
<dbReference type="EMBL" id="MHCJ01000001">
    <property type="protein sequence ID" value="OGY19052.1"/>
    <property type="molecule type" value="Genomic_DNA"/>
</dbReference>
<evidence type="ECO:0000313" key="3">
    <source>
        <dbReference type="Proteomes" id="UP000179233"/>
    </source>
</evidence>
<keyword evidence="1" id="KW-0812">Transmembrane</keyword>